<feature type="non-terminal residue" evidence="8">
    <location>
        <position position="1"/>
    </location>
</feature>
<dbReference type="SMART" id="SM00192">
    <property type="entry name" value="LDLa"/>
    <property type="match status" value="8"/>
</dbReference>
<keyword evidence="1" id="KW-0430">Lectin</keyword>
<dbReference type="Pfam" id="PF00059">
    <property type="entry name" value="Lectin_C"/>
    <property type="match status" value="2"/>
</dbReference>
<dbReference type="SUPFAM" id="SSF57424">
    <property type="entry name" value="LDL receptor-like module"/>
    <property type="match status" value="2"/>
</dbReference>
<dbReference type="InterPro" id="IPR036055">
    <property type="entry name" value="LDL_receptor-like_sf"/>
</dbReference>
<evidence type="ECO:0000259" key="5">
    <source>
        <dbReference type="PROSITE" id="PS01180"/>
    </source>
</evidence>
<name>A0A6P4ZPM6_BRABE</name>
<dbReference type="FunFam" id="2.60.120.290:FF:000076">
    <property type="entry name" value="Complement C1r subcomponent like"/>
    <property type="match status" value="1"/>
</dbReference>
<sequence length="1325" mass="148216">QTLHVFFVTNFAIYRTGFSAKYETVQDRSGSVEPSASDVLPSDWLTIGDKIKQISVSTSTNQVWALDIDGKPLRRTGISQSTPQGTGWEVVGTEQFLYISVGRVGVWAVSDDSTVMYRKGTFRGAGTAGTSWQAVHIDSKITSSLFNFKTFPVETDWRGHNIDQIHSGKDFVWIVASYPHFTYGYTIVRKGITSDNPEGTSWDSVQTANMKEISVSSRTGQLWAVEIGGRVWRSPFYCEISVKSNWEAIEGCFSSVSVGRSGVWAVDFEGEVYHRAGTFLNETAPEKRLCAEDEVICPYSEKCIKECRVCDGIVDCGDDDDTDERNCWFANCPEKHRRVCAGEVGCYSPTRVCDGERNCGEITEDERDCPDSCVHHWKRNYLLQRDEIQCRDLSGCVRITKVCDGQKDCADGSDEINCYDFCSLHGTFGDAAYWKCRDSPGCVKGEFLCNGISDCADGSDEENCDELCRSIGYWPCKNSIPPFPRCIKGSGRCNRAVECRDFSDEIGCDDKCEQPGWTCKCDQITGCYKPGDICDGRKQCHSLAGNDCHDDEQHCEEYCRTFGGFDCGPPWHQCISLHRVCDEHPDCNYMDNATMEFYGPTDEQNCGTCDGYWAALEEYKEKRKEEGLTTSDEYNYKCNSGKCAATFNLCDDRDFCGNWEDEQDCDITTCMDTAVRLGVSDQYKEIEVAQNCDGKDDCRTGVDENPRRCGIGACLLPVDLLVNDYTVTEGFGARHLNHGSLGLSLTEWVVDNLEDWLQITLEHPVQLAAIVVSGPRSSHPPPFTLKYGLGTDCLTTYMEAGEIKVFQTSKVAGNSGEHYLAIAVHTRVVKLTPQSSLDKAVLDVGLLGCPIKEQRFNDKFCGKGWTMFEESCYRIISSPLVWWAAERYCQALGGHLAAVNTLRENEFLRSNIGNGWIGLKLDSVVMKKQRERIKDLTWSNGSPAGDAFKEENIALDAFQEYLWRLNDPLCASLELHDPSSHSGDNTNNTTQCVDGELAETQKGDLNANVPDMTVCDDCMARETSCGNIRCGLPDDYRCGLIYSPGYPAAFPPSAICLWTIDGPKGSFVTLLLLDVDLPGYSSGVCTSRVLQVRDRFLTVGWNTIHGLCRGEDEQKVYVSSSNDMQLAMLATSNSADIGGSRGFMATFNISTFSPSRQVHNLPDDAGFICPCGWHLFRRNCYQTFRQTVPLNWVESDLKCREYGANLTSVSDRQEMEFLHVLLVTNVVVKRTADPKLFIGFYDVYRNRTFVWTDGIPVTYTDWSQMDLRTGFPQPDGAKINYCVAIVMKNVRETDQWYDMACDERDTRSFICKRAAERVTRQGNNA</sequence>
<dbReference type="PRINTS" id="PR00261">
    <property type="entry name" value="LDLRECEPTOR"/>
</dbReference>
<feature type="domain" description="C-type lectin" evidence="6">
    <location>
        <begin position="1176"/>
        <end position="1304"/>
    </location>
</feature>
<evidence type="ECO:0000256" key="2">
    <source>
        <dbReference type="ARBA" id="ARBA00023157"/>
    </source>
</evidence>
<feature type="domain" description="C-type lectin" evidence="6">
    <location>
        <begin position="868"/>
        <end position="1016"/>
    </location>
</feature>
<dbReference type="InterPro" id="IPR008979">
    <property type="entry name" value="Galactose-bd-like_sf"/>
</dbReference>
<dbReference type="SUPFAM" id="SSF56436">
    <property type="entry name" value="C-type lectin-like"/>
    <property type="match status" value="2"/>
</dbReference>
<gene>
    <name evidence="8" type="primary">LOC109476446</name>
</gene>
<feature type="disulfide bond" evidence="4">
    <location>
        <begin position="449"/>
        <end position="464"/>
    </location>
</feature>
<dbReference type="Pfam" id="PF19193">
    <property type="entry name" value="Tectonin"/>
    <property type="match status" value="1"/>
</dbReference>
<dbReference type="InterPro" id="IPR000859">
    <property type="entry name" value="CUB_dom"/>
</dbReference>
<evidence type="ECO:0000256" key="3">
    <source>
        <dbReference type="ARBA" id="ARBA00038331"/>
    </source>
</evidence>
<dbReference type="PANTHER" id="PTHR23250">
    <property type="entry name" value="DYSFERLIN-RELATED"/>
    <property type="match status" value="1"/>
</dbReference>
<dbReference type="InterPro" id="IPR001304">
    <property type="entry name" value="C-type_lectin-like"/>
</dbReference>
<evidence type="ECO:0000313" key="7">
    <source>
        <dbReference type="Proteomes" id="UP000515135"/>
    </source>
</evidence>
<accession>A0A6P4ZPM6</accession>
<dbReference type="Pfam" id="PF00057">
    <property type="entry name" value="Ldl_recept_a"/>
    <property type="match status" value="2"/>
</dbReference>
<evidence type="ECO:0000259" key="6">
    <source>
        <dbReference type="PROSITE" id="PS50041"/>
    </source>
</evidence>
<dbReference type="RefSeq" id="XP_019632937.1">
    <property type="nucleotide sequence ID" value="XM_019777378.1"/>
</dbReference>
<dbReference type="SUPFAM" id="SSF49785">
    <property type="entry name" value="Galactose-binding domain-like"/>
    <property type="match status" value="1"/>
</dbReference>
<protein>
    <submittedName>
        <fullName evidence="8">Uncharacterized protein LOC109476446</fullName>
    </submittedName>
</protein>
<keyword evidence="7" id="KW-1185">Reference proteome</keyword>
<dbReference type="Pfam" id="PF06462">
    <property type="entry name" value="Hyd_WA"/>
    <property type="match status" value="1"/>
</dbReference>
<evidence type="ECO:0000256" key="4">
    <source>
        <dbReference type="PROSITE-ProRule" id="PRU00124"/>
    </source>
</evidence>
<dbReference type="SMART" id="SM00034">
    <property type="entry name" value="CLECT"/>
    <property type="match status" value="2"/>
</dbReference>
<dbReference type="PROSITE" id="PS50068">
    <property type="entry name" value="LDLRA_2"/>
    <property type="match status" value="4"/>
</dbReference>
<dbReference type="CDD" id="cd00037">
    <property type="entry name" value="CLECT"/>
    <property type="match status" value="1"/>
</dbReference>
<dbReference type="InterPro" id="IPR016186">
    <property type="entry name" value="C-type_lectin-like/link_sf"/>
</dbReference>
<dbReference type="OrthoDB" id="2019384at2759"/>
<dbReference type="PROSITE" id="PS50041">
    <property type="entry name" value="C_TYPE_LECTIN_2"/>
    <property type="match status" value="2"/>
</dbReference>
<dbReference type="InterPro" id="IPR002172">
    <property type="entry name" value="LDrepeatLR_classA_rpt"/>
</dbReference>
<dbReference type="Gene3D" id="4.10.400.10">
    <property type="entry name" value="Low-density Lipoprotein Receptor"/>
    <property type="match status" value="3"/>
</dbReference>
<dbReference type="InterPro" id="IPR051513">
    <property type="entry name" value="Tectonin_beta-prop"/>
</dbReference>
<dbReference type="Proteomes" id="UP000515135">
    <property type="component" value="Unplaced"/>
</dbReference>
<keyword evidence="2 4" id="KW-1015">Disulfide bond</keyword>
<dbReference type="InterPro" id="IPR035914">
    <property type="entry name" value="Sperma_CUB_dom_sf"/>
</dbReference>
<comment type="caution">
    <text evidence="4">Lacks conserved residue(s) required for the propagation of feature annotation.</text>
</comment>
<comment type="similarity">
    <text evidence="3">Belongs to the tectonin family.</text>
</comment>
<organism evidence="7 8">
    <name type="scientific">Branchiostoma belcheri</name>
    <name type="common">Amphioxus</name>
    <dbReference type="NCBI Taxonomy" id="7741"/>
    <lineage>
        <taxon>Eukaryota</taxon>
        <taxon>Metazoa</taxon>
        <taxon>Chordata</taxon>
        <taxon>Cephalochordata</taxon>
        <taxon>Leptocardii</taxon>
        <taxon>Amphioxiformes</taxon>
        <taxon>Branchiostomatidae</taxon>
        <taxon>Branchiostoma</taxon>
    </lineage>
</organism>
<dbReference type="GO" id="GO:0030246">
    <property type="term" value="F:carbohydrate binding"/>
    <property type="evidence" value="ECO:0007669"/>
    <property type="project" value="UniProtKB-KW"/>
</dbReference>
<dbReference type="SUPFAM" id="SSF49854">
    <property type="entry name" value="Spermadhesin, CUB domain"/>
    <property type="match status" value="1"/>
</dbReference>
<dbReference type="GeneID" id="109476446"/>
<dbReference type="KEGG" id="bbel:109476446"/>
<feature type="disulfide bond" evidence="4">
    <location>
        <begin position="403"/>
        <end position="418"/>
    </location>
</feature>
<feature type="domain" description="CUB" evidence="5">
    <location>
        <begin position="1025"/>
        <end position="1150"/>
    </location>
</feature>
<dbReference type="InterPro" id="IPR016187">
    <property type="entry name" value="CTDL_fold"/>
</dbReference>
<dbReference type="Gene3D" id="3.10.100.10">
    <property type="entry name" value="Mannose-Binding Protein A, subunit A"/>
    <property type="match status" value="2"/>
</dbReference>
<feature type="disulfide bond" evidence="4">
    <location>
        <begin position="493"/>
        <end position="508"/>
    </location>
</feature>
<dbReference type="Gene3D" id="2.60.120.290">
    <property type="entry name" value="Spermadhesin, CUB domain"/>
    <property type="match status" value="1"/>
</dbReference>
<dbReference type="PANTHER" id="PTHR23250:SF3">
    <property type="entry name" value="FISH-EGG LECTIN-LIKE ISOFORM X1-RELATED"/>
    <property type="match status" value="1"/>
</dbReference>
<dbReference type="Gene3D" id="2.60.120.260">
    <property type="entry name" value="Galactose-binding domain-like"/>
    <property type="match status" value="1"/>
</dbReference>
<dbReference type="PROSITE" id="PS01180">
    <property type="entry name" value="CUB"/>
    <property type="match status" value="1"/>
</dbReference>
<proteinExistence type="inferred from homology"/>
<dbReference type="Pfam" id="PF00431">
    <property type="entry name" value="CUB"/>
    <property type="match status" value="1"/>
</dbReference>
<dbReference type="SMART" id="SM00042">
    <property type="entry name" value="CUB"/>
    <property type="match status" value="1"/>
</dbReference>
<dbReference type="SMART" id="SM00706">
    <property type="entry name" value="TECPR"/>
    <property type="match status" value="4"/>
</dbReference>
<dbReference type="InterPro" id="IPR006624">
    <property type="entry name" value="Beta-propeller_rpt_TECPR"/>
</dbReference>
<evidence type="ECO:0000256" key="1">
    <source>
        <dbReference type="ARBA" id="ARBA00022734"/>
    </source>
</evidence>
<evidence type="ECO:0000313" key="8">
    <source>
        <dbReference type="RefSeq" id="XP_019632937.1"/>
    </source>
</evidence>
<dbReference type="CDD" id="cd00112">
    <property type="entry name" value="LDLa"/>
    <property type="match status" value="2"/>
</dbReference>
<reference evidence="8" key="1">
    <citation type="submission" date="2025-08" db="UniProtKB">
        <authorList>
            <consortium name="RefSeq"/>
        </authorList>
    </citation>
    <scope>IDENTIFICATION</scope>
    <source>
        <tissue evidence="8">Gonad</tissue>
    </source>
</reference>
<dbReference type="CDD" id="cd00041">
    <property type="entry name" value="CUB"/>
    <property type="match status" value="1"/>
</dbReference>